<dbReference type="AlphaFoldDB" id="A0A1Y2HP49"/>
<dbReference type="EMBL" id="MCFL01000017">
    <property type="protein sequence ID" value="ORZ36309.1"/>
    <property type="molecule type" value="Genomic_DNA"/>
</dbReference>
<dbReference type="PANTHER" id="PTHR24320">
    <property type="entry name" value="RETINOL DEHYDROGENASE"/>
    <property type="match status" value="1"/>
</dbReference>
<evidence type="ECO:0000256" key="3">
    <source>
        <dbReference type="ARBA" id="ARBA00023002"/>
    </source>
</evidence>
<dbReference type="PRINTS" id="PR00081">
    <property type="entry name" value="GDHRDH"/>
</dbReference>
<accession>A0A1Y2HP49</accession>
<organism evidence="5 6">
    <name type="scientific">Catenaria anguillulae PL171</name>
    <dbReference type="NCBI Taxonomy" id="765915"/>
    <lineage>
        <taxon>Eukaryota</taxon>
        <taxon>Fungi</taxon>
        <taxon>Fungi incertae sedis</taxon>
        <taxon>Blastocladiomycota</taxon>
        <taxon>Blastocladiomycetes</taxon>
        <taxon>Blastocladiales</taxon>
        <taxon>Catenariaceae</taxon>
        <taxon>Catenaria</taxon>
    </lineage>
</organism>
<dbReference type="InterPro" id="IPR002347">
    <property type="entry name" value="SDR_fam"/>
</dbReference>
<comment type="similarity">
    <text evidence="1">Belongs to the short-chain dehydrogenases/reductases (SDR) family.</text>
</comment>
<feature type="region of interest" description="Disordered" evidence="4">
    <location>
        <begin position="1"/>
        <end position="58"/>
    </location>
</feature>
<evidence type="ECO:0000313" key="5">
    <source>
        <dbReference type="EMBL" id="ORZ36309.1"/>
    </source>
</evidence>
<dbReference type="CDD" id="cd05327">
    <property type="entry name" value="retinol-DH_like_SDR_c_like"/>
    <property type="match status" value="1"/>
</dbReference>
<keyword evidence="6" id="KW-1185">Reference proteome</keyword>
<evidence type="ECO:0000256" key="4">
    <source>
        <dbReference type="SAM" id="MobiDB-lite"/>
    </source>
</evidence>
<protein>
    <submittedName>
        <fullName evidence="5">Uncharacterized protein</fullName>
    </submittedName>
</protein>
<keyword evidence="2" id="KW-0521">NADP</keyword>
<dbReference type="SUPFAM" id="SSF51735">
    <property type="entry name" value="NAD(P)-binding Rossmann-fold domains"/>
    <property type="match status" value="1"/>
</dbReference>
<proteinExistence type="inferred from homology"/>
<dbReference type="InterPro" id="IPR036291">
    <property type="entry name" value="NAD(P)-bd_dom_sf"/>
</dbReference>
<evidence type="ECO:0000256" key="1">
    <source>
        <dbReference type="ARBA" id="ARBA00006484"/>
    </source>
</evidence>
<dbReference type="GO" id="GO:0016491">
    <property type="term" value="F:oxidoreductase activity"/>
    <property type="evidence" value="ECO:0007669"/>
    <property type="project" value="UniProtKB-KW"/>
</dbReference>
<dbReference type="Pfam" id="PF00106">
    <property type="entry name" value="adh_short"/>
    <property type="match status" value="1"/>
</dbReference>
<gene>
    <name evidence="5" type="ORF">BCR44DRAFT_1432439</name>
</gene>
<feature type="compositionally biased region" description="Polar residues" evidence="4">
    <location>
        <begin position="42"/>
        <end position="56"/>
    </location>
</feature>
<dbReference type="OrthoDB" id="191139at2759"/>
<dbReference type="Gene3D" id="3.40.50.720">
    <property type="entry name" value="NAD(P)-binding Rossmann-like Domain"/>
    <property type="match status" value="1"/>
</dbReference>
<evidence type="ECO:0000256" key="2">
    <source>
        <dbReference type="ARBA" id="ARBA00022857"/>
    </source>
</evidence>
<dbReference type="PANTHER" id="PTHR24320:SF282">
    <property type="entry name" value="WW DOMAIN-CONTAINING OXIDOREDUCTASE"/>
    <property type="match status" value="1"/>
</dbReference>
<keyword evidence="3" id="KW-0560">Oxidoreductase</keyword>
<evidence type="ECO:0000313" key="6">
    <source>
        <dbReference type="Proteomes" id="UP000193411"/>
    </source>
</evidence>
<name>A0A1Y2HP49_9FUNG</name>
<comment type="caution">
    <text evidence="5">The sequence shown here is derived from an EMBL/GenBank/DDBJ whole genome shotgun (WGS) entry which is preliminary data.</text>
</comment>
<reference evidence="5 6" key="1">
    <citation type="submission" date="2016-07" db="EMBL/GenBank/DDBJ databases">
        <title>Pervasive Adenine N6-methylation of Active Genes in Fungi.</title>
        <authorList>
            <consortium name="DOE Joint Genome Institute"/>
            <person name="Mondo S.J."/>
            <person name="Dannebaum R.O."/>
            <person name="Kuo R.C."/>
            <person name="Labutti K."/>
            <person name="Haridas S."/>
            <person name="Kuo A."/>
            <person name="Salamov A."/>
            <person name="Ahrendt S.R."/>
            <person name="Lipzen A."/>
            <person name="Sullivan W."/>
            <person name="Andreopoulos W.B."/>
            <person name="Clum A."/>
            <person name="Lindquist E."/>
            <person name="Daum C."/>
            <person name="Ramamoorthy G.K."/>
            <person name="Gryganskyi A."/>
            <person name="Culley D."/>
            <person name="Magnuson J.K."/>
            <person name="James T.Y."/>
            <person name="O'Malley M.A."/>
            <person name="Stajich J.E."/>
            <person name="Spatafora J.W."/>
            <person name="Visel A."/>
            <person name="Grigoriev I.V."/>
        </authorList>
    </citation>
    <scope>NUCLEOTIDE SEQUENCE [LARGE SCALE GENOMIC DNA]</scope>
    <source>
        <strain evidence="5 6">PL171</strain>
    </source>
</reference>
<dbReference type="Proteomes" id="UP000193411">
    <property type="component" value="Unassembled WGS sequence"/>
</dbReference>
<dbReference type="STRING" id="765915.A0A1Y2HP49"/>
<sequence length="396" mass="42029">MPGTPAPDLGQADLGATPTKGTTFPLPMSPTNRSTSTTSSTLDVTQPSHAQPSSTMGAGFSLDQIPTLTGRNFVITGANTGIGWITAREIAKHGGNVILACRSQEKAEAAIAKIQSELAAGGTPSSEIGTLEFLPLDLQSLKSCAKAARTLRDRNHRIDVLINNAGIMATPFALTKDGIESQFGTNHMGHFVFTMLLLPLIPKDEDAKSRIVILSSFGHTLPYSTGLLELDQIMVSQDGSSAKLEAVYATWAAYGQSKLANLLFAKYLARHLPSSVQCFAVHPGYVDTDLGRNLSSSHGSIVGTVAKGLAAVVAKSPESGAITTLCAATHPKWELSKGIRWAPSGTYFVPEGKVGTPSKFAMDERLGDKLWEMSLEIVRRVLGEKVSEEIKGNIQA</sequence>